<comment type="caution">
    <text evidence="2">The sequence shown here is derived from an EMBL/GenBank/DDBJ whole genome shotgun (WGS) entry which is preliminary data.</text>
</comment>
<dbReference type="EMBL" id="SCEB01019119">
    <property type="protein sequence ID" value="RXM90562.1"/>
    <property type="molecule type" value="Genomic_DNA"/>
</dbReference>
<proteinExistence type="predicted"/>
<sequence>MKTATTVMSEEKIPTVSIVAPLHAQLLQNAQSYDDDLTIDKEVKATSTSSKEEVSERGTHSACCFNLYPRFKSLPFLSESENVNIYAKVTTEAAELWESQNQQQVTVCGTEPGLSQSGDDHFARQEEPALGLSINPHKHDNADPDEEPALGLSINPHKHDNADPDEEP</sequence>
<reference evidence="2 3" key="1">
    <citation type="submission" date="2019-01" db="EMBL/GenBank/DDBJ databases">
        <title>Draft Genome and Complete Hox-Cluster Characterization of the Sterlet Sturgeon (Acipenser ruthenus).</title>
        <authorList>
            <person name="Wei Q."/>
        </authorList>
    </citation>
    <scope>NUCLEOTIDE SEQUENCE [LARGE SCALE GENOMIC DNA]</scope>
    <source>
        <strain evidence="2">WHYD16114868_AA</strain>
        <tissue evidence="2">Blood</tissue>
    </source>
</reference>
<organism evidence="2 3">
    <name type="scientific">Acipenser ruthenus</name>
    <name type="common">Sterlet sturgeon</name>
    <dbReference type="NCBI Taxonomy" id="7906"/>
    <lineage>
        <taxon>Eukaryota</taxon>
        <taxon>Metazoa</taxon>
        <taxon>Chordata</taxon>
        <taxon>Craniata</taxon>
        <taxon>Vertebrata</taxon>
        <taxon>Euteleostomi</taxon>
        <taxon>Actinopterygii</taxon>
        <taxon>Chondrostei</taxon>
        <taxon>Acipenseriformes</taxon>
        <taxon>Acipenseridae</taxon>
        <taxon>Acipenser</taxon>
    </lineage>
</organism>
<evidence type="ECO:0000256" key="1">
    <source>
        <dbReference type="SAM" id="MobiDB-lite"/>
    </source>
</evidence>
<keyword evidence="3" id="KW-1185">Reference proteome</keyword>
<gene>
    <name evidence="2" type="ORF">EOD39_22074</name>
</gene>
<feature type="compositionally biased region" description="Basic and acidic residues" evidence="1">
    <location>
        <begin position="118"/>
        <end position="127"/>
    </location>
</feature>
<dbReference type="AlphaFoldDB" id="A0A444UQW1"/>
<dbReference type="Proteomes" id="UP000289886">
    <property type="component" value="Unassembled WGS sequence"/>
</dbReference>
<evidence type="ECO:0000313" key="2">
    <source>
        <dbReference type="EMBL" id="RXM90562.1"/>
    </source>
</evidence>
<evidence type="ECO:0000313" key="3">
    <source>
        <dbReference type="Proteomes" id="UP000289886"/>
    </source>
</evidence>
<accession>A0A444UQW1</accession>
<protein>
    <submittedName>
        <fullName evidence="2">Uncharacterized protein</fullName>
    </submittedName>
</protein>
<feature type="region of interest" description="Disordered" evidence="1">
    <location>
        <begin position="109"/>
        <end position="168"/>
    </location>
</feature>
<name>A0A444UQW1_ACIRT</name>